<dbReference type="SUPFAM" id="SSF46689">
    <property type="entry name" value="Homeodomain-like"/>
    <property type="match status" value="1"/>
</dbReference>
<dbReference type="Pfam" id="PF01498">
    <property type="entry name" value="HTH_Tnp_Tc3_2"/>
    <property type="match status" value="1"/>
</dbReference>
<proteinExistence type="predicted"/>
<dbReference type="OrthoDB" id="2324990at2759"/>
<accession>A0A197JC16</accession>
<dbReference type="GO" id="GO:0015074">
    <property type="term" value="P:DNA integration"/>
    <property type="evidence" value="ECO:0007669"/>
    <property type="project" value="InterPro"/>
</dbReference>
<dbReference type="GO" id="GO:0006313">
    <property type="term" value="P:DNA transposition"/>
    <property type="evidence" value="ECO:0007669"/>
    <property type="project" value="InterPro"/>
</dbReference>
<reference evidence="2 3" key="1">
    <citation type="submission" date="2016-05" db="EMBL/GenBank/DDBJ databases">
        <title>Genome sequencing reveals origins of a unique bacterial endosymbiosis in the earliest lineages of terrestrial Fungi.</title>
        <authorList>
            <consortium name="DOE Joint Genome Institute"/>
            <person name="Uehling J."/>
            <person name="Gryganskyi A."/>
            <person name="Hameed K."/>
            <person name="Tschaplinski T."/>
            <person name="Misztal P."/>
            <person name="Wu S."/>
            <person name="Desiro A."/>
            <person name="Vande Pol N."/>
            <person name="Du Z.-Y."/>
            <person name="Zienkiewicz A."/>
            <person name="Zienkiewicz K."/>
            <person name="Morin E."/>
            <person name="Tisserant E."/>
            <person name="Splivallo R."/>
            <person name="Hainaut M."/>
            <person name="Henrissat B."/>
            <person name="Ohm R."/>
            <person name="Kuo A."/>
            <person name="Yan J."/>
            <person name="Lipzen A."/>
            <person name="Nolan M."/>
            <person name="Labutti K."/>
            <person name="Barry K."/>
            <person name="Goldstein A."/>
            <person name="Labbe J."/>
            <person name="Schadt C."/>
            <person name="Tuskan G."/>
            <person name="Grigoriev I."/>
            <person name="Martin F."/>
            <person name="Vilgalys R."/>
            <person name="Bonito G."/>
        </authorList>
    </citation>
    <scope>NUCLEOTIDE SEQUENCE [LARGE SCALE GENOMIC DNA]</scope>
    <source>
        <strain evidence="2 3">AG-77</strain>
    </source>
</reference>
<dbReference type="InterPro" id="IPR009057">
    <property type="entry name" value="Homeodomain-like_sf"/>
</dbReference>
<dbReference type="GO" id="GO:0003677">
    <property type="term" value="F:DNA binding"/>
    <property type="evidence" value="ECO:0007669"/>
    <property type="project" value="InterPro"/>
</dbReference>
<evidence type="ECO:0000313" key="3">
    <source>
        <dbReference type="Proteomes" id="UP000078512"/>
    </source>
</evidence>
<feature type="non-terminal residue" evidence="2">
    <location>
        <position position="122"/>
    </location>
</feature>
<organism evidence="2 3">
    <name type="scientific">Linnemannia elongata AG-77</name>
    <dbReference type="NCBI Taxonomy" id="1314771"/>
    <lineage>
        <taxon>Eukaryota</taxon>
        <taxon>Fungi</taxon>
        <taxon>Fungi incertae sedis</taxon>
        <taxon>Mucoromycota</taxon>
        <taxon>Mortierellomycotina</taxon>
        <taxon>Mortierellomycetes</taxon>
        <taxon>Mortierellales</taxon>
        <taxon>Mortierellaceae</taxon>
        <taxon>Linnemannia</taxon>
    </lineage>
</organism>
<protein>
    <recommendedName>
        <fullName evidence="1">Transposase Tc1-like domain-containing protein</fullName>
    </recommendedName>
</protein>
<evidence type="ECO:0000259" key="1">
    <source>
        <dbReference type="Pfam" id="PF01498"/>
    </source>
</evidence>
<evidence type="ECO:0000313" key="2">
    <source>
        <dbReference type="EMBL" id="OAQ22056.1"/>
    </source>
</evidence>
<dbReference type="AlphaFoldDB" id="A0A197JC16"/>
<gene>
    <name evidence="2" type="ORF">K457DRAFT_1809979</name>
</gene>
<feature type="domain" description="Transposase Tc1-like" evidence="1">
    <location>
        <begin position="76"/>
        <end position="119"/>
    </location>
</feature>
<keyword evidence="3" id="KW-1185">Reference proteome</keyword>
<sequence>MSAGTSVRETARQLNISLGTTSKIYASNKENMPVNKGGRPRKIQANTVEYLKLHMMRGSLRTAKEARDKANELLPAPVSTTTIRRRLREAGLIAKRKVKRPALKPCHIKGRKIFVKKYKEWT</sequence>
<name>A0A197JC16_9FUNG</name>
<dbReference type="EMBL" id="KV442264">
    <property type="protein sequence ID" value="OAQ22056.1"/>
    <property type="molecule type" value="Genomic_DNA"/>
</dbReference>
<dbReference type="Proteomes" id="UP000078512">
    <property type="component" value="Unassembled WGS sequence"/>
</dbReference>
<dbReference type="InterPro" id="IPR002492">
    <property type="entry name" value="Transposase_Tc1-like"/>
</dbReference>